<feature type="signal peptide" evidence="8">
    <location>
        <begin position="1"/>
        <end position="21"/>
    </location>
</feature>
<keyword evidence="10" id="KW-1185">Reference proteome</keyword>
<comment type="PTM">
    <text evidence="7">Binds 1 heme group per subunit.</text>
</comment>
<evidence type="ECO:0000256" key="4">
    <source>
        <dbReference type="ARBA" id="ARBA00022982"/>
    </source>
</evidence>
<dbReference type="RefSeq" id="WP_146364279.1">
    <property type="nucleotide sequence ID" value="NZ_CP042261.1"/>
</dbReference>
<dbReference type="GO" id="GO:0020037">
    <property type="term" value="F:heme binding"/>
    <property type="evidence" value="ECO:0007669"/>
    <property type="project" value="InterPro"/>
</dbReference>
<evidence type="ECO:0000313" key="9">
    <source>
        <dbReference type="EMBL" id="QDY69046.1"/>
    </source>
</evidence>
<dbReference type="InterPro" id="IPR010980">
    <property type="entry name" value="Cyt_c/b562"/>
</dbReference>
<accession>A0A5B8I8L5</accession>
<reference evidence="9 10" key="1">
    <citation type="submission" date="2019-07" db="EMBL/GenBank/DDBJ databases">
        <title>Litoreibacter alkalisoli sp. nov., isolated from saline-alkaline soil.</title>
        <authorList>
            <person name="Wang S."/>
            <person name="Xu L."/>
            <person name="Xing Y.-T."/>
            <person name="Sun J.-Q."/>
        </authorList>
    </citation>
    <scope>NUCLEOTIDE SEQUENCE [LARGE SCALE GENOMIC DNA]</scope>
    <source>
        <strain evidence="9 10">LN3S51</strain>
    </source>
</reference>
<protein>
    <submittedName>
        <fullName evidence="9">Cytochrome c</fullName>
    </submittedName>
</protein>
<proteinExistence type="predicted"/>
<organism evidence="9 10">
    <name type="scientific">Qingshengfaniella alkalisoli</name>
    <dbReference type="NCBI Taxonomy" id="2599296"/>
    <lineage>
        <taxon>Bacteria</taxon>
        <taxon>Pseudomonadati</taxon>
        <taxon>Pseudomonadota</taxon>
        <taxon>Alphaproteobacteria</taxon>
        <taxon>Rhodobacterales</taxon>
        <taxon>Paracoccaceae</taxon>
        <taxon>Qingshengfaniella</taxon>
    </lineage>
</organism>
<evidence type="ECO:0000256" key="2">
    <source>
        <dbReference type="ARBA" id="ARBA00022617"/>
    </source>
</evidence>
<keyword evidence="1" id="KW-0813">Transport</keyword>
<dbReference type="GO" id="GO:0042597">
    <property type="term" value="C:periplasmic space"/>
    <property type="evidence" value="ECO:0007669"/>
    <property type="project" value="InterPro"/>
</dbReference>
<dbReference type="InterPro" id="IPR012127">
    <property type="entry name" value="Cyt_c_prime"/>
</dbReference>
<feature type="binding site" description="covalent" evidence="7">
    <location>
        <position position="146"/>
    </location>
    <ligand>
        <name>heme c</name>
        <dbReference type="ChEBI" id="CHEBI:61717"/>
    </ligand>
</feature>
<evidence type="ECO:0000256" key="6">
    <source>
        <dbReference type="PIRSR" id="PIRSR000027-1"/>
    </source>
</evidence>
<feature type="chain" id="PRO_5023053690" evidence="8">
    <location>
        <begin position="22"/>
        <end position="155"/>
    </location>
</feature>
<dbReference type="GO" id="GO:0005506">
    <property type="term" value="F:iron ion binding"/>
    <property type="evidence" value="ECO:0007669"/>
    <property type="project" value="InterPro"/>
</dbReference>
<dbReference type="OrthoDB" id="7596534at2"/>
<evidence type="ECO:0000256" key="5">
    <source>
        <dbReference type="ARBA" id="ARBA00023004"/>
    </source>
</evidence>
<dbReference type="EMBL" id="CP042261">
    <property type="protein sequence ID" value="QDY69046.1"/>
    <property type="molecule type" value="Genomic_DNA"/>
</dbReference>
<evidence type="ECO:0000313" key="10">
    <source>
        <dbReference type="Proteomes" id="UP000318483"/>
    </source>
</evidence>
<keyword evidence="8" id="KW-0732">Signal</keyword>
<name>A0A5B8I8L5_9RHOB</name>
<evidence type="ECO:0000256" key="3">
    <source>
        <dbReference type="ARBA" id="ARBA00022723"/>
    </source>
</evidence>
<dbReference type="Proteomes" id="UP000318483">
    <property type="component" value="Chromosome"/>
</dbReference>
<keyword evidence="2 7" id="KW-0349">Heme</keyword>
<keyword evidence="3 6" id="KW-0479">Metal-binding</keyword>
<dbReference type="KEGG" id="lit:FPZ52_04985"/>
<dbReference type="PROSITE" id="PS51009">
    <property type="entry name" value="CYTCII"/>
    <property type="match status" value="1"/>
</dbReference>
<dbReference type="GO" id="GO:0009055">
    <property type="term" value="F:electron transfer activity"/>
    <property type="evidence" value="ECO:0007669"/>
    <property type="project" value="InterPro"/>
</dbReference>
<dbReference type="SUPFAM" id="SSF47175">
    <property type="entry name" value="Cytochromes"/>
    <property type="match status" value="1"/>
</dbReference>
<keyword evidence="5 6" id="KW-0408">Iron</keyword>
<evidence type="ECO:0000256" key="1">
    <source>
        <dbReference type="ARBA" id="ARBA00022448"/>
    </source>
</evidence>
<dbReference type="PIRSF" id="PIRSF000027">
    <property type="entry name" value="Cytc_c_prime"/>
    <property type="match status" value="1"/>
</dbReference>
<dbReference type="InterPro" id="IPR002321">
    <property type="entry name" value="Cyt_c_II"/>
</dbReference>
<evidence type="ECO:0000256" key="8">
    <source>
        <dbReference type="SAM" id="SignalP"/>
    </source>
</evidence>
<dbReference type="Gene3D" id="1.20.120.10">
    <property type="entry name" value="Cytochrome c/b562"/>
    <property type="match status" value="1"/>
</dbReference>
<evidence type="ECO:0000256" key="7">
    <source>
        <dbReference type="PIRSR" id="PIRSR000027-2"/>
    </source>
</evidence>
<dbReference type="Pfam" id="PF01322">
    <property type="entry name" value="Cytochrom_C_2"/>
    <property type="match status" value="1"/>
</dbReference>
<feature type="binding site" description="covalent" evidence="7">
    <location>
        <position position="143"/>
    </location>
    <ligand>
        <name>heme c</name>
        <dbReference type="ChEBI" id="CHEBI:61717"/>
    </ligand>
</feature>
<dbReference type="AlphaFoldDB" id="A0A5B8I8L5"/>
<feature type="binding site" description="axial binding residue" evidence="6">
    <location>
        <position position="147"/>
    </location>
    <ligand>
        <name>heme c</name>
        <dbReference type="ChEBI" id="CHEBI:61717"/>
    </ligand>
    <ligandPart>
        <name>Fe</name>
        <dbReference type="ChEBI" id="CHEBI:18248"/>
    </ligandPart>
</feature>
<sequence length="155" mass="16151">MTSARPFLLAAAILTASTGFAAAQDQFAGALKARQGQFRNLAFNLGILGSMAKGEVDYDAATAQEAADNLVTVTGISQNLQWPEGSDNGSIDGTRALPDIFTNMDDFRTKWSDLRLKAEEMQAVAGTGQEALGPALGGVGGACSACHDMYRASDS</sequence>
<keyword evidence="4" id="KW-0249">Electron transport</keyword>
<dbReference type="GO" id="GO:0022900">
    <property type="term" value="P:electron transport chain"/>
    <property type="evidence" value="ECO:0007669"/>
    <property type="project" value="InterPro"/>
</dbReference>
<gene>
    <name evidence="9" type="ORF">FPZ52_04985</name>
</gene>